<feature type="domain" description="Calcineurin-like phosphoesterase" evidence="11">
    <location>
        <begin position="1"/>
        <end position="209"/>
    </location>
</feature>
<comment type="cofactor">
    <cofactor evidence="10">
        <name>Mn(2+)</name>
        <dbReference type="ChEBI" id="CHEBI:29035"/>
    </cofactor>
    <text evidence="10">Binds 2 Mn(2+) ions per subunit in a binuclear metal center.</text>
</comment>
<dbReference type="InterPro" id="IPR043461">
    <property type="entry name" value="LpxH-like"/>
</dbReference>
<name>A0A5C1NIR7_9GAMM</name>
<evidence type="ECO:0000256" key="8">
    <source>
        <dbReference type="ARBA" id="ARBA00023136"/>
    </source>
</evidence>
<dbReference type="EMBL" id="CP038437">
    <property type="protein sequence ID" value="QEM81639.1"/>
    <property type="molecule type" value="Genomic_DNA"/>
</dbReference>
<feature type="binding site" evidence="10">
    <location>
        <position position="10"/>
    </location>
    <ligand>
        <name>Mn(2+)</name>
        <dbReference type="ChEBI" id="CHEBI:29035"/>
        <label>1</label>
    </ligand>
</feature>
<dbReference type="KEGG" id="hbh:E4T21_08850"/>
<evidence type="ECO:0000256" key="7">
    <source>
        <dbReference type="ARBA" id="ARBA00023098"/>
    </source>
</evidence>
<evidence type="ECO:0000256" key="10">
    <source>
        <dbReference type="HAMAP-Rule" id="MF_00575"/>
    </source>
</evidence>
<keyword evidence="9 10" id="KW-0464">Manganese</keyword>
<feature type="binding site" evidence="10">
    <location>
        <position position="170"/>
    </location>
    <ligand>
        <name>substrate</name>
    </ligand>
</feature>
<evidence type="ECO:0000259" key="11">
    <source>
        <dbReference type="Pfam" id="PF00149"/>
    </source>
</evidence>
<reference evidence="12" key="1">
    <citation type="submission" date="2021-02" db="EMBL/GenBank/DDBJ databases">
        <title>Strain Y2R2, a novel species of the genus Halomonas.</title>
        <authorList>
            <person name="Huang H."/>
        </authorList>
    </citation>
    <scope>NUCLEOTIDE SEQUENCE</scope>
    <source>
        <strain evidence="12">Y2R2</strain>
    </source>
</reference>
<dbReference type="NCBIfam" id="NF003743">
    <property type="entry name" value="PRK05340.1"/>
    <property type="match status" value="1"/>
</dbReference>
<feature type="binding site" evidence="10">
    <location>
        <position position="132"/>
    </location>
    <ligand>
        <name>substrate</name>
    </ligand>
</feature>
<dbReference type="OrthoDB" id="9783283at2"/>
<comment type="subcellular location">
    <subcellularLocation>
        <location evidence="10">Cell inner membrane</location>
        <topology evidence="10">Peripheral membrane protein</topology>
        <orientation evidence="10">Cytoplasmic side</orientation>
    </subcellularLocation>
</comment>
<feature type="binding site" evidence="10">
    <location>
        <position position="205"/>
    </location>
    <ligand>
        <name>substrate</name>
    </ligand>
</feature>
<dbReference type="CDD" id="cd07398">
    <property type="entry name" value="MPP_YbbF-LpxH"/>
    <property type="match status" value="1"/>
</dbReference>
<feature type="binding site" evidence="10">
    <location>
        <begin position="89"/>
        <end position="90"/>
    </location>
    <ligand>
        <name>substrate</name>
    </ligand>
</feature>
<feature type="binding site" evidence="10">
    <location>
        <position position="177"/>
    </location>
    <ligand>
        <name>substrate</name>
    </ligand>
</feature>
<feature type="binding site" evidence="10">
    <location>
        <position position="89"/>
    </location>
    <ligand>
        <name>Mn(2+)</name>
        <dbReference type="ChEBI" id="CHEBI:29035"/>
        <label>2</label>
    </ligand>
</feature>
<comment type="similarity">
    <text evidence="10">Belongs to the LpxH family.</text>
</comment>
<keyword evidence="13" id="KW-1185">Reference proteome</keyword>
<feature type="binding site" evidence="10">
    <location>
        <position position="8"/>
    </location>
    <ligand>
        <name>Mn(2+)</name>
        <dbReference type="ChEBI" id="CHEBI:29035"/>
        <label>1</label>
    </ligand>
</feature>
<keyword evidence="7 10" id="KW-0443">Lipid metabolism</keyword>
<dbReference type="PANTHER" id="PTHR34990:SF1">
    <property type="entry name" value="UDP-2,3-DIACYLGLUCOSAMINE HYDROLASE"/>
    <property type="match status" value="1"/>
</dbReference>
<evidence type="ECO:0000256" key="5">
    <source>
        <dbReference type="ARBA" id="ARBA00022723"/>
    </source>
</evidence>
<dbReference type="EC" id="3.6.1.54" evidence="10"/>
<keyword evidence="4 10" id="KW-0441">Lipid A biosynthesis</keyword>
<comment type="function">
    <text evidence="10">Hydrolyzes the pyrophosphate bond of UDP-2,3-diacylglucosamine to yield 2,3-diacylglucosamine 1-phosphate (lipid X) and UMP by catalyzing the attack of water at the alpha-P atom. Involved in the biosynthesis of lipid A, a phosphorylated glycolipid that anchors the lipopolysaccharide to the outer membrane of the cell.</text>
</comment>
<dbReference type="GO" id="GO:0005737">
    <property type="term" value="C:cytoplasm"/>
    <property type="evidence" value="ECO:0007669"/>
    <property type="project" value="InterPro"/>
</dbReference>
<dbReference type="GO" id="GO:0009245">
    <property type="term" value="P:lipid A biosynthetic process"/>
    <property type="evidence" value="ECO:0007669"/>
    <property type="project" value="UniProtKB-UniRule"/>
</dbReference>
<dbReference type="AlphaFoldDB" id="A0A5C1NIR7"/>
<dbReference type="GO" id="GO:0008758">
    <property type="term" value="F:UDP-2,3-diacylglucosamine hydrolase activity"/>
    <property type="evidence" value="ECO:0007669"/>
    <property type="project" value="UniProtKB-UniRule"/>
</dbReference>
<proteinExistence type="inferred from homology"/>
<organism evidence="12 13">
    <name type="scientific">Halomonas binhaiensis</name>
    <dbReference type="NCBI Taxonomy" id="2562282"/>
    <lineage>
        <taxon>Bacteria</taxon>
        <taxon>Pseudomonadati</taxon>
        <taxon>Pseudomonadota</taxon>
        <taxon>Gammaproteobacteria</taxon>
        <taxon>Oceanospirillales</taxon>
        <taxon>Halomonadaceae</taxon>
        <taxon>Halomonas</taxon>
    </lineage>
</organism>
<dbReference type="NCBIfam" id="TIGR01854">
    <property type="entry name" value="lipid_A_lpxH"/>
    <property type="match status" value="1"/>
</dbReference>
<evidence type="ECO:0000256" key="3">
    <source>
        <dbReference type="ARBA" id="ARBA00022519"/>
    </source>
</evidence>
<dbReference type="InterPro" id="IPR004843">
    <property type="entry name" value="Calcineurin-like_PHP"/>
</dbReference>
<dbReference type="GO" id="GO:0019897">
    <property type="term" value="C:extrinsic component of plasma membrane"/>
    <property type="evidence" value="ECO:0007669"/>
    <property type="project" value="UniProtKB-UniRule"/>
</dbReference>
<evidence type="ECO:0000256" key="9">
    <source>
        <dbReference type="ARBA" id="ARBA00023211"/>
    </source>
</evidence>
<keyword evidence="6 10" id="KW-0378">Hydrolase</keyword>
<dbReference type="PANTHER" id="PTHR34990">
    <property type="entry name" value="UDP-2,3-DIACYLGLUCOSAMINE HYDROLASE-RELATED"/>
    <property type="match status" value="1"/>
</dbReference>
<evidence type="ECO:0000256" key="2">
    <source>
        <dbReference type="ARBA" id="ARBA00022516"/>
    </source>
</evidence>
<dbReference type="SUPFAM" id="SSF56300">
    <property type="entry name" value="Metallo-dependent phosphatases"/>
    <property type="match status" value="1"/>
</dbReference>
<feature type="binding site" evidence="10">
    <location>
        <position position="41"/>
    </location>
    <ligand>
        <name>Mn(2+)</name>
        <dbReference type="ChEBI" id="CHEBI:29035"/>
        <label>1</label>
    </ligand>
</feature>
<comment type="pathway">
    <text evidence="10">Glycolipid biosynthesis; lipid IV(A) biosynthesis; lipid IV(A) from (3R)-3-hydroxytetradecanoyl-[acyl-carrier-protein] and UDP-N-acetyl-alpha-D-glucosamine: step 4/6.</text>
</comment>
<dbReference type="RefSeq" id="WP_149284650.1">
    <property type="nucleotide sequence ID" value="NZ_CP038437.2"/>
</dbReference>
<protein>
    <recommendedName>
        <fullName evidence="10">UDP-2,3-diacylglucosamine hydrolase</fullName>
        <ecNumber evidence="10">3.6.1.54</ecNumber>
    </recommendedName>
    <alternativeName>
        <fullName evidence="10">UDP-2,3-diacylglucosamine diphosphatase</fullName>
    </alternativeName>
</protein>
<keyword evidence="3 10" id="KW-0997">Cell inner membrane</keyword>
<dbReference type="Gene3D" id="3.60.21.10">
    <property type="match status" value="1"/>
</dbReference>
<dbReference type="GO" id="GO:0030145">
    <property type="term" value="F:manganese ion binding"/>
    <property type="evidence" value="ECO:0007669"/>
    <property type="project" value="UniProtKB-UniRule"/>
</dbReference>
<evidence type="ECO:0000256" key="1">
    <source>
        <dbReference type="ARBA" id="ARBA00022475"/>
    </source>
</evidence>
<feature type="binding site" evidence="10">
    <location>
        <position position="207"/>
    </location>
    <ligand>
        <name>Mn(2+)</name>
        <dbReference type="ChEBI" id="CHEBI:29035"/>
        <label>1</label>
    </ligand>
</feature>
<comment type="catalytic activity">
    <reaction evidence="10">
        <text>UDP-2-N,3-O-bis[(3R)-3-hydroxytetradecanoyl]-alpha-D-glucosamine + H2O = 2-N,3-O-bis[(3R)-3-hydroxytetradecanoyl]-alpha-D-glucosaminyl 1-phosphate + UMP + 2 H(+)</text>
        <dbReference type="Rhea" id="RHEA:25213"/>
        <dbReference type="ChEBI" id="CHEBI:15377"/>
        <dbReference type="ChEBI" id="CHEBI:15378"/>
        <dbReference type="ChEBI" id="CHEBI:57865"/>
        <dbReference type="ChEBI" id="CHEBI:57957"/>
        <dbReference type="ChEBI" id="CHEBI:78847"/>
        <dbReference type="EC" id="3.6.1.54"/>
    </reaction>
</comment>
<evidence type="ECO:0000313" key="13">
    <source>
        <dbReference type="Proteomes" id="UP000324285"/>
    </source>
</evidence>
<feature type="binding site" evidence="10">
    <location>
        <position position="174"/>
    </location>
    <ligand>
        <name>substrate</name>
    </ligand>
</feature>
<feature type="binding site" evidence="10">
    <location>
        <position position="124"/>
    </location>
    <ligand>
        <name>Mn(2+)</name>
        <dbReference type="ChEBI" id="CHEBI:29035"/>
        <label>2</label>
    </ligand>
</feature>
<dbReference type="HAMAP" id="MF_00575">
    <property type="entry name" value="LpxH"/>
    <property type="match status" value="1"/>
</dbReference>
<gene>
    <name evidence="10" type="primary">lpxH</name>
    <name evidence="12" type="ORF">E4T21_08850</name>
</gene>
<dbReference type="InterPro" id="IPR010138">
    <property type="entry name" value="UDP-diacylglucosamine_Hdrlase"/>
</dbReference>
<dbReference type="Pfam" id="PF00149">
    <property type="entry name" value="Metallophos"/>
    <property type="match status" value="1"/>
</dbReference>
<dbReference type="UniPathway" id="UPA00359">
    <property type="reaction ID" value="UER00480"/>
</dbReference>
<keyword evidence="2 10" id="KW-0444">Lipid biosynthesis</keyword>
<feature type="binding site" evidence="10">
    <location>
        <position position="205"/>
    </location>
    <ligand>
        <name>Mn(2+)</name>
        <dbReference type="ChEBI" id="CHEBI:29035"/>
        <label>2</label>
    </ligand>
</feature>
<dbReference type="Proteomes" id="UP000324285">
    <property type="component" value="Chromosome"/>
</dbReference>
<keyword evidence="8 10" id="KW-0472">Membrane</keyword>
<feature type="binding site" evidence="10">
    <location>
        <position position="41"/>
    </location>
    <ligand>
        <name>Mn(2+)</name>
        <dbReference type="ChEBI" id="CHEBI:29035"/>
        <label>2</label>
    </ligand>
</feature>
<evidence type="ECO:0000256" key="6">
    <source>
        <dbReference type="ARBA" id="ARBA00022801"/>
    </source>
</evidence>
<dbReference type="InterPro" id="IPR029052">
    <property type="entry name" value="Metallo-depent_PP-like"/>
</dbReference>
<evidence type="ECO:0000256" key="4">
    <source>
        <dbReference type="ARBA" id="ARBA00022556"/>
    </source>
</evidence>
<keyword evidence="1 10" id="KW-1003">Cell membrane</keyword>
<sequence length="256" mass="28363">MTTLLISDLHLTPAAPEITAGFFAWLERNTQSPAELYILGDFFDAWIGDDLMALGDNDPTGHATLACEVARRLRAASERDARIKLMHGNRDFLLGEHFASAAGAELIGDPTLVKLGTDNVLLMHGDSLCTRDAAYMAFRAQARDPQWQAGILAMSIPERLALAQKLREQSGEANSNKAEDIMDVTPDEVIRIMTEQGVSTLIHGHTHRPDVHDINLPDTIGKRYVLGDWGRTHGWEIRSEPGQPLKLSRFAYEEQP</sequence>
<evidence type="ECO:0000313" key="12">
    <source>
        <dbReference type="EMBL" id="QEM81639.1"/>
    </source>
</evidence>
<keyword evidence="5 10" id="KW-0479">Metal-binding</keyword>
<accession>A0A5C1NIR7</accession>